<dbReference type="Proteomes" id="UP000663844">
    <property type="component" value="Unassembled WGS sequence"/>
</dbReference>
<comment type="caution">
    <text evidence="1">The sequence shown here is derived from an EMBL/GenBank/DDBJ whole genome shotgun (WGS) entry which is preliminary data.</text>
</comment>
<dbReference type="PANTHER" id="PTHR12957:SF2">
    <property type="entry name" value="INTEGRATOR COMPLEX SUBUNIT 6"/>
    <property type="match status" value="1"/>
</dbReference>
<sequence length="97" mass="11198">NQFIPVAVDQPITAMCDVTGGRSFLITSQRTLYQCLESLVQKIQIGVVVNLEKVLSEGDVERSEWHSCRKMIMIPRSLPRTEKTEYNWPIPEDYWPS</sequence>
<dbReference type="GO" id="GO:0032039">
    <property type="term" value="C:integrator complex"/>
    <property type="evidence" value="ECO:0007669"/>
    <property type="project" value="TreeGrafter"/>
</dbReference>
<organism evidence="1 2">
    <name type="scientific">Adineta steineri</name>
    <dbReference type="NCBI Taxonomy" id="433720"/>
    <lineage>
        <taxon>Eukaryota</taxon>
        <taxon>Metazoa</taxon>
        <taxon>Spiralia</taxon>
        <taxon>Gnathifera</taxon>
        <taxon>Rotifera</taxon>
        <taxon>Eurotatoria</taxon>
        <taxon>Bdelloidea</taxon>
        <taxon>Adinetida</taxon>
        <taxon>Adinetidae</taxon>
        <taxon>Adineta</taxon>
    </lineage>
</organism>
<dbReference type="AlphaFoldDB" id="A0A820KGA9"/>
<gene>
    <name evidence="1" type="ORF">OXD698_LOCUS48252</name>
</gene>
<evidence type="ECO:0000313" key="2">
    <source>
        <dbReference type="Proteomes" id="UP000663844"/>
    </source>
</evidence>
<proteinExistence type="predicted"/>
<name>A0A820KGA9_9BILA</name>
<reference evidence="1" key="1">
    <citation type="submission" date="2021-02" db="EMBL/GenBank/DDBJ databases">
        <authorList>
            <person name="Nowell W R."/>
        </authorList>
    </citation>
    <scope>NUCLEOTIDE SEQUENCE</scope>
</reference>
<accession>A0A820KGA9</accession>
<feature type="non-terminal residue" evidence="1">
    <location>
        <position position="1"/>
    </location>
</feature>
<dbReference type="InterPro" id="IPR051113">
    <property type="entry name" value="Integrator_subunit6"/>
</dbReference>
<dbReference type="GO" id="GO:0034472">
    <property type="term" value="P:snRNA 3'-end processing"/>
    <property type="evidence" value="ECO:0007669"/>
    <property type="project" value="TreeGrafter"/>
</dbReference>
<dbReference type="EMBL" id="CAJOAZ010019937">
    <property type="protein sequence ID" value="CAF4341369.1"/>
    <property type="molecule type" value="Genomic_DNA"/>
</dbReference>
<protein>
    <submittedName>
        <fullName evidence="1">Uncharacterized protein</fullName>
    </submittedName>
</protein>
<evidence type="ECO:0000313" key="1">
    <source>
        <dbReference type="EMBL" id="CAF4341369.1"/>
    </source>
</evidence>
<dbReference type="PANTHER" id="PTHR12957">
    <property type="entry name" value="DEAD/H BOX POLYPEPTIDE 26/DICE1-RELATED"/>
    <property type="match status" value="1"/>
</dbReference>